<dbReference type="KEGG" id="wjo:FOL01_1808"/>
<dbReference type="GO" id="GO:0008742">
    <property type="term" value="F:L-ribulose-phosphate 4-epimerase activity"/>
    <property type="evidence" value="ECO:0007669"/>
    <property type="project" value="UniProtKB-EC"/>
</dbReference>
<evidence type="ECO:0000256" key="13">
    <source>
        <dbReference type="ARBA" id="ARBA00074961"/>
    </source>
</evidence>
<evidence type="ECO:0000256" key="8">
    <source>
        <dbReference type="ARBA" id="ARBA00023235"/>
    </source>
</evidence>
<dbReference type="InterPro" id="IPR050197">
    <property type="entry name" value="Aldolase_class_II_sugar_metab"/>
</dbReference>
<dbReference type="GO" id="GO:0016832">
    <property type="term" value="F:aldehyde-lyase activity"/>
    <property type="evidence" value="ECO:0007669"/>
    <property type="project" value="TreeGrafter"/>
</dbReference>
<keyword evidence="9" id="KW-0119">Carbohydrate metabolism</keyword>
<reference evidence="15 16" key="1">
    <citation type="submission" date="2016-02" db="EMBL/GenBank/DDBJ databases">
        <title>Complete Genome Sequence of Weissella jogaejeotgali FOL01.</title>
        <authorList>
            <person name="Lee J.-H."/>
            <person name="Ku H.-J."/>
        </authorList>
    </citation>
    <scope>NUCLEOTIDE SEQUENCE [LARGE SCALE GENOMIC DNA]</scope>
    <source>
        <strain evidence="15 16">FOL01</strain>
    </source>
</reference>
<dbReference type="Proteomes" id="UP000185473">
    <property type="component" value="Chromosome"/>
</dbReference>
<evidence type="ECO:0000256" key="2">
    <source>
        <dbReference type="ARBA" id="ARBA00001947"/>
    </source>
</evidence>
<protein>
    <recommendedName>
        <fullName evidence="13">L-ribulose-5-phosphate 4-epimerase</fullName>
        <ecNumber evidence="4">5.1.3.4</ecNumber>
    </recommendedName>
    <alternativeName>
        <fullName evidence="10">Phosphoribulose isomerase</fullName>
    </alternativeName>
</protein>
<dbReference type="InterPro" id="IPR036409">
    <property type="entry name" value="Aldolase_II/adducin_N_sf"/>
</dbReference>
<comment type="function">
    <text evidence="11">Involved in the degradation of L-arabinose. Catalyzes the interconversion of L-ribulose 5-phosphate (LRu5P) and D-xylulose 5-phosphate (D-Xu5P) via a retroaldol/aldol mechanism (carbon-carbon bond cleavage analogous to a class II aldolase reaction).</text>
</comment>
<comment type="pathway">
    <text evidence="12">Carbohydrate degradation; L-arabinose degradation via L-ribulose; D-xylulose 5-phosphate from L-arabinose (bacterial route): step 3/3.</text>
</comment>
<dbReference type="NCBIfam" id="NF009625">
    <property type="entry name" value="PRK13145.1"/>
    <property type="match status" value="1"/>
</dbReference>
<dbReference type="GO" id="GO:0046872">
    <property type="term" value="F:metal ion binding"/>
    <property type="evidence" value="ECO:0007669"/>
    <property type="project" value="UniProtKB-KW"/>
</dbReference>
<dbReference type="PANTHER" id="PTHR22789:SF8">
    <property type="entry name" value="L-RIBULOSE-5-PHOSPHATE 4-EPIMERASE SGBE"/>
    <property type="match status" value="1"/>
</dbReference>
<dbReference type="Gene3D" id="3.40.225.10">
    <property type="entry name" value="Class II aldolase/adducin N-terminal domain"/>
    <property type="match status" value="1"/>
</dbReference>
<sequence>MLEDVKQRVYDANMALPKHGLIKFTWGNVSEIDRESGLFVIKPSGVPYDELKPEDMVVVDLDGKIVEGDLNPSSDTETHRILYKEFPEMGGIVHTHSPWAVSFAQAGIDLPAAGTTHADTFYGDVPVARQMTDEEINGEYELETGNVIIETFKERGIDPMAVPAVLAQDHGPFTWGESADKAVYNAVVLEESAKMAYHTIMLNPHSIHVSQTLLDKHYLRKHGANAYYGQKSKD</sequence>
<dbReference type="AlphaFoldDB" id="A0A1L6RDM6"/>
<dbReference type="SMART" id="SM01007">
    <property type="entry name" value="Aldolase_II"/>
    <property type="match status" value="1"/>
</dbReference>
<keyword evidence="6" id="KW-0862">Zinc</keyword>
<keyword evidence="16" id="KW-1185">Reference proteome</keyword>
<dbReference type="OrthoDB" id="9786287at2"/>
<evidence type="ECO:0000256" key="3">
    <source>
        <dbReference type="ARBA" id="ARBA00010037"/>
    </source>
</evidence>
<organism evidence="15 16">
    <name type="scientific">Weissella jogaejeotgali</name>
    <dbReference type="NCBI Taxonomy" id="1631871"/>
    <lineage>
        <taxon>Bacteria</taxon>
        <taxon>Bacillati</taxon>
        <taxon>Bacillota</taxon>
        <taxon>Bacilli</taxon>
        <taxon>Lactobacillales</taxon>
        <taxon>Lactobacillaceae</taxon>
        <taxon>Weissella</taxon>
    </lineage>
</organism>
<comment type="cofactor">
    <cofactor evidence="2">
        <name>Zn(2+)</name>
        <dbReference type="ChEBI" id="CHEBI:29105"/>
    </cofactor>
</comment>
<name>A0A1L6RDM6_9LACO</name>
<dbReference type="FunFam" id="3.40.225.10:FF:000001">
    <property type="entry name" value="L-ribulose-5-phosphate 4-epimerase UlaF"/>
    <property type="match status" value="1"/>
</dbReference>
<evidence type="ECO:0000256" key="1">
    <source>
        <dbReference type="ARBA" id="ARBA00001726"/>
    </source>
</evidence>
<gene>
    <name evidence="15" type="ORF">FOL01_1808</name>
</gene>
<evidence type="ECO:0000256" key="5">
    <source>
        <dbReference type="ARBA" id="ARBA00022723"/>
    </source>
</evidence>
<dbReference type="EC" id="5.1.3.4" evidence="4"/>
<evidence type="ECO:0000256" key="4">
    <source>
        <dbReference type="ARBA" id="ARBA00013186"/>
    </source>
</evidence>
<comment type="catalytic activity">
    <reaction evidence="1">
        <text>L-ribulose 5-phosphate = D-xylulose 5-phosphate</text>
        <dbReference type="Rhea" id="RHEA:22368"/>
        <dbReference type="ChEBI" id="CHEBI:57737"/>
        <dbReference type="ChEBI" id="CHEBI:58226"/>
        <dbReference type="EC" id="5.1.3.4"/>
    </reaction>
</comment>
<evidence type="ECO:0000259" key="14">
    <source>
        <dbReference type="SMART" id="SM01007"/>
    </source>
</evidence>
<evidence type="ECO:0000256" key="11">
    <source>
        <dbReference type="ARBA" id="ARBA00053542"/>
    </source>
</evidence>
<evidence type="ECO:0000256" key="12">
    <source>
        <dbReference type="ARBA" id="ARBA00060520"/>
    </source>
</evidence>
<keyword evidence="7" id="KW-0054">Arabinose catabolism</keyword>
<comment type="similarity">
    <text evidence="3">Belongs to the aldolase class II family. AraD/FucA subfamily.</text>
</comment>
<dbReference type="Pfam" id="PF00596">
    <property type="entry name" value="Aldolase_II"/>
    <property type="match status" value="1"/>
</dbReference>
<accession>A0A1L6RDM6</accession>
<evidence type="ECO:0000313" key="15">
    <source>
        <dbReference type="EMBL" id="APS42667.1"/>
    </source>
</evidence>
<evidence type="ECO:0000256" key="7">
    <source>
        <dbReference type="ARBA" id="ARBA00022935"/>
    </source>
</evidence>
<dbReference type="SUPFAM" id="SSF53639">
    <property type="entry name" value="AraD/HMP-PK domain-like"/>
    <property type="match status" value="1"/>
</dbReference>
<evidence type="ECO:0000313" key="16">
    <source>
        <dbReference type="Proteomes" id="UP000185473"/>
    </source>
</evidence>
<keyword evidence="5" id="KW-0479">Metal-binding</keyword>
<dbReference type="RefSeq" id="WP_075270399.1">
    <property type="nucleotide sequence ID" value="NZ_CP014332.1"/>
</dbReference>
<evidence type="ECO:0000256" key="6">
    <source>
        <dbReference type="ARBA" id="ARBA00022833"/>
    </source>
</evidence>
<dbReference type="GO" id="GO:0005829">
    <property type="term" value="C:cytosol"/>
    <property type="evidence" value="ECO:0007669"/>
    <property type="project" value="TreeGrafter"/>
</dbReference>
<keyword evidence="8" id="KW-0413">Isomerase</keyword>
<dbReference type="CDD" id="cd00398">
    <property type="entry name" value="Aldolase_II"/>
    <property type="match status" value="1"/>
</dbReference>
<evidence type="ECO:0000256" key="9">
    <source>
        <dbReference type="ARBA" id="ARBA00023277"/>
    </source>
</evidence>
<proteinExistence type="inferred from homology"/>
<dbReference type="NCBIfam" id="NF009003">
    <property type="entry name" value="PRK12348.1"/>
    <property type="match status" value="1"/>
</dbReference>
<evidence type="ECO:0000256" key="10">
    <source>
        <dbReference type="ARBA" id="ARBA00032206"/>
    </source>
</evidence>
<dbReference type="InterPro" id="IPR001303">
    <property type="entry name" value="Aldolase_II/adducin_N"/>
</dbReference>
<dbReference type="EMBL" id="CP014332">
    <property type="protein sequence ID" value="APS42667.1"/>
    <property type="molecule type" value="Genomic_DNA"/>
</dbReference>
<dbReference type="STRING" id="1631871.FOL01_1808"/>
<dbReference type="PANTHER" id="PTHR22789">
    <property type="entry name" value="FUCULOSE PHOSPHATE ALDOLASE"/>
    <property type="match status" value="1"/>
</dbReference>
<dbReference type="GO" id="GO:0019568">
    <property type="term" value="P:arabinose catabolic process"/>
    <property type="evidence" value="ECO:0007669"/>
    <property type="project" value="UniProtKB-KW"/>
</dbReference>
<dbReference type="NCBIfam" id="NF006047">
    <property type="entry name" value="PRK08193.1"/>
    <property type="match status" value="1"/>
</dbReference>
<feature type="domain" description="Class II aldolase/adducin N-terminal" evidence="14">
    <location>
        <begin position="7"/>
        <end position="197"/>
    </location>
</feature>